<feature type="domain" description="PGG" evidence="2">
    <location>
        <begin position="175"/>
        <end position="286"/>
    </location>
</feature>
<feature type="transmembrane region" description="Helical" evidence="1">
    <location>
        <begin position="264"/>
        <end position="290"/>
    </location>
</feature>
<gene>
    <name evidence="3" type="ORF">G2W53_025700</name>
</gene>
<dbReference type="AlphaFoldDB" id="A0A834TEG0"/>
<dbReference type="Proteomes" id="UP000634136">
    <property type="component" value="Unassembled WGS sequence"/>
</dbReference>
<dbReference type="PANTHER" id="PTHR24177">
    <property type="entry name" value="CASKIN"/>
    <property type="match status" value="1"/>
</dbReference>
<keyword evidence="1" id="KW-0472">Membrane</keyword>
<dbReference type="PANTHER" id="PTHR24177:SF329">
    <property type="entry name" value="ANKYRIN REPEAT PROTEIN"/>
    <property type="match status" value="1"/>
</dbReference>
<feature type="transmembrane region" description="Helical" evidence="1">
    <location>
        <begin position="221"/>
        <end position="244"/>
    </location>
</feature>
<organism evidence="3 4">
    <name type="scientific">Senna tora</name>
    <dbReference type="NCBI Taxonomy" id="362788"/>
    <lineage>
        <taxon>Eukaryota</taxon>
        <taxon>Viridiplantae</taxon>
        <taxon>Streptophyta</taxon>
        <taxon>Embryophyta</taxon>
        <taxon>Tracheophyta</taxon>
        <taxon>Spermatophyta</taxon>
        <taxon>Magnoliopsida</taxon>
        <taxon>eudicotyledons</taxon>
        <taxon>Gunneridae</taxon>
        <taxon>Pentapetalae</taxon>
        <taxon>rosids</taxon>
        <taxon>fabids</taxon>
        <taxon>Fabales</taxon>
        <taxon>Fabaceae</taxon>
        <taxon>Caesalpinioideae</taxon>
        <taxon>Cassia clade</taxon>
        <taxon>Senna</taxon>
    </lineage>
</organism>
<dbReference type="EMBL" id="JAAIUW010000008">
    <property type="protein sequence ID" value="KAF7820245.1"/>
    <property type="molecule type" value="Genomic_DNA"/>
</dbReference>
<evidence type="ECO:0000259" key="2">
    <source>
        <dbReference type="Pfam" id="PF13962"/>
    </source>
</evidence>
<comment type="caution">
    <text evidence="3">The sequence shown here is derived from an EMBL/GenBank/DDBJ whole genome shotgun (WGS) entry which is preliminary data.</text>
</comment>
<keyword evidence="4" id="KW-1185">Reference proteome</keyword>
<reference evidence="3" key="1">
    <citation type="submission" date="2020-09" db="EMBL/GenBank/DDBJ databases">
        <title>Genome-Enabled Discovery of Anthraquinone Biosynthesis in Senna tora.</title>
        <authorList>
            <person name="Kang S.-H."/>
            <person name="Pandey R.P."/>
            <person name="Lee C.-M."/>
            <person name="Sim J.-S."/>
            <person name="Jeong J.-T."/>
            <person name="Choi B.-S."/>
            <person name="Jung M."/>
            <person name="Ginzburg D."/>
            <person name="Zhao K."/>
            <person name="Won S.Y."/>
            <person name="Oh T.-J."/>
            <person name="Yu Y."/>
            <person name="Kim N.-H."/>
            <person name="Lee O.R."/>
            <person name="Lee T.-H."/>
            <person name="Bashyal P."/>
            <person name="Kim T.-S."/>
            <person name="Lee W.-H."/>
            <person name="Kawkins C."/>
            <person name="Kim C.-K."/>
            <person name="Kim J.S."/>
            <person name="Ahn B.O."/>
            <person name="Rhee S.Y."/>
            <person name="Sohng J.K."/>
        </authorList>
    </citation>
    <scope>NUCLEOTIDE SEQUENCE</scope>
    <source>
        <tissue evidence="3">Leaf</tissue>
    </source>
</reference>
<dbReference type="InterPro" id="IPR026961">
    <property type="entry name" value="PGG_dom"/>
</dbReference>
<proteinExistence type="predicted"/>
<evidence type="ECO:0000313" key="4">
    <source>
        <dbReference type="Proteomes" id="UP000634136"/>
    </source>
</evidence>
<feature type="transmembrane region" description="Helical" evidence="1">
    <location>
        <begin position="182"/>
        <end position="201"/>
    </location>
</feature>
<name>A0A834TEG0_9FABA</name>
<dbReference type="OrthoDB" id="1431907at2759"/>
<sequence length="341" mass="37967">MREIYELKLMHAQASQILRLVCKTVRKSKELSVFAEALIGAAKEGNVEFVVQVSKAHPEIVLIGDTSIPNIFYYAVQFRQARVFNLIHGLRFKDALTTNRDDSGNSLLHVVATLAPPSHLNSIYGAALQMQRELQWFKEVESVVPATIRVAQNNEGMTPIELFRESHKDLTKEGEKWIKETASSCSVVGALVVTIMFAAAFTVPGGNNQEFGYPIFIKKNYFTLFIFSTTLSLLSSSTSVLMFLGILTSRYSEEDFLKSLPTKLIIGLSALFISIATMIIAFLATIGLMLQHSGYSWGLLPVVILASVPVSLFVLLQFPLLFNTIFSTYAGIFNRKVKLWP</sequence>
<keyword evidence="1" id="KW-1133">Transmembrane helix</keyword>
<accession>A0A834TEG0</accession>
<keyword evidence="1" id="KW-0812">Transmembrane</keyword>
<feature type="transmembrane region" description="Helical" evidence="1">
    <location>
        <begin position="302"/>
        <end position="326"/>
    </location>
</feature>
<evidence type="ECO:0000313" key="3">
    <source>
        <dbReference type="EMBL" id="KAF7820245.1"/>
    </source>
</evidence>
<dbReference type="GO" id="GO:0016020">
    <property type="term" value="C:membrane"/>
    <property type="evidence" value="ECO:0007669"/>
    <property type="project" value="TreeGrafter"/>
</dbReference>
<protein>
    <submittedName>
        <fullName evidence="3">Ankyrin repeat-containing protein NPR4-like isoform X1</fullName>
    </submittedName>
</protein>
<dbReference type="Pfam" id="PF13962">
    <property type="entry name" value="PGG"/>
    <property type="match status" value="1"/>
</dbReference>
<evidence type="ECO:0000256" key="1">
    <source>
        <dbReference type="SAM" id="Phobius"/>
    </source>
</evidence>